<dbReference type="EMBL" id="JAYWIO010000007">
    <property type="protein sequence ID" value="KAK7252487.1"/>
    <property type="molecule type" value="Genomic_DNA"/>
</dbReference>
<protein>
    <recommendedName>
        <fullName evidence="4">RRM domain-containing protein</fullName>
    </recommendedName>
</protein>
<evidence type="ECO:0000256" key="1">
    <source>
        <dbReference type="ARBA" id="ARBA00022884"/>
    </source>
</evidence>
<evidence type="ECO:0000259" key="4">
    <source>
        <dbReference type="PROSITE" id="PS50102"/>
    </source>
</evidence>
<keyword evidence="6" id="KW-1185">Reference proteome</keyword>
<reference evidence="5 6" key="1">
    <citation type="submission" date="2024-01" db="EMBL/GenBank/DDBJ databases">
        <title>The genomes of 5 underutilized Papilionoideae crops provide insights into root nodulation and disease resistanc.</title>
        <authorList>
            <person name="Yuan L."/>
        </authorList>
    </citation>
    <scope>NUCLEOTIDE SEQUENCE [LARGE SCALE GENOMIC DNA]</scope>
    <source>
        <strain evidence="5">ZHUSHIDOU_FW_LH</strain>
        <tissue evidence="5">Leaf</tissue>
    </source>
</reference>
<dbReference type="CDD" id="cd00590">
    <property type="entry name" value="RRM_SF"/>
    <property type="match status" value="1"/>
</dbReference>
<dbReference type="AlphaFoldDB" id="A0AAN9HUL8"/>
<keyword evidence="1 2" id="KW-0694">RNA-binding</keyword>
<proteinExistence type="predicted"/>
<organism evidence="5 6">
    <name type="scientific">Crotalaria pallida</name>
    <name type="common">Smooth rattlebox</name>
    <name type="synonym">Crotalaria striata</name>
    <dbReference type="NCBI Taxonomy" id="3830"/>
    <lineage>
        <taxon>Eukaryota</taxon>
        <taxon>Viridiplantae</taxon>
        <taxon>Streptophyta</taxon>
        <taxon>Embryophyta</taxon>
        <taxon>Tracheophyta</taxon>
        <taxon>Spermatophyta</taxon>
        <taxon>Magnoliopsida</taxon>
        <taxon>eudicotyledons</taxon>
        <taxon>Gunneridae</taxon>
        <taxon>Pentapetalae</taxon>
        <taxon>rosids</taxon>
        <taxon>fabids</taxon>
        <taxon>Fabales</taxon>
        <taxon>Fabaceae</taxon>
        <taxon>Papilionoideae</taxon>
        <taxon>50 kb inversion clade</taxon>
        <taxon>genistoids sensu lato</taxon>
        <taxon>core genistoids</taxon>
        <taxon>Crotalarieae</taxon>
        <taxon>Crotalaria</taxon>
    </lineage>
</organism>
<dbReference type="InterPro" id="IPR000504">
    <property type="entry name" value="RRM_dom"/>
</dbReference>
<evidence type="ECO:0000256" key="2">
    <source>
        <dbReference type="PROSITE-ProRule" id="PRU00176"/>
    </source>
</evidence>
<dbReference type="PROSITE" id="PS50102">
    <property type="entry name" value="RRM"/>
    <property type="match status" value="2"/>
</dbReference>
<evidence type="ECO:0000256" key="3">
    <source>
        <dbReference type="SAM" id="MobiDB-lite"/>
    </source>
</evidence>
<dbReference type="GO" id="GO:0003729">
    <property type="term" value="F:mRNA binding"/>
    <property type="evidence" value="ECO:0007669"/>
    <property type="project" value="TreeGrafter"/>
</dbReference>
<dbReference type="InterPro" id="IPR035979">
    <property type="entry name" value="RBD_domain_sf"/>
</dbReference>
<dbReference type="Gene3D" id="3.30.70.330">
    <property type="match status" value="2"/>
</dbReference>
<dbReference type="InterPro" id="IPR050502">
    <property type="entry name" value="Euk_RNA-bind_prot"/>
</dbReference>
<dbReference type="SUPFAM" id="SSF54928">
    <property type="entry name" value="RNA-binding domain, RBD"/>
    <property type="match status" value="2"/>
</dbReference>
<dbReference type="GO" id="GO:1901259">
    <property type="term" value="P:chloroplast rRNA processing"/>
    <property type="evidence" value="ECO:0007669"/>
    <property type="project" value="TreeGrafter"/>
</dbReference>
<evidence type="ECO:0000313" key="5">
    <source>
        <dbReference type="EMBL" id="KAK7252487.1"/>
    </source>
</evidence>
<feature type="domain" description="RRM" evidence="4">
    <location>
        <begin position="194"/>
        <end position="273"/>
    </location>
</feature>
<comment type="caution">
    <text evidence="5">The sequence shown here is derived from an EMBL/GenBank/DDBJ whole genome shotgun (WGS) entry which is preliminary data.</text>
</comment>
<feature type="compositionally biased region" description="Acidic residues" evidence="3">
    <location>
        <begin position="297"/>
        <end position="317"/>
    </location>
</feature>
<feature type="domain" description="RRM" evidence="4">
    <location>
        <begin position="98"/>
        <end position="175"/>
    </location>
</feature>
<dbReference type="PANTHER" id="PTHR48025:SF6">
    <property type="entry name" value="RRM DOMAIN-CONTAINING PROTEIN"/>
    <property type="match status" value="1"/>
</dbReference>
<dbReference type="PANTHER" id="PTHR48025">
    <property type="entry name" value="OS02G0815200 PROTEIN"/>
    <property type="match status" value="1"/>
</dbReference>
<dbReference type="Proteomes" id="UP001372338">
    <property type="component" value="Unassembled WGS sequence"/>
</dbReference>
<dbReference type="GO" id="GO:0009535">
    <property type="term" value="C:chloroplast thylakoid membrane"/>
    <property type="evidence" value="ECO:0007669"/>
    <property type="project" value="TreeGrafter"/>
</dbReference>
<sequence length="317" mass="34558">MATMESALTLSLTVFSSHRFSNTLPSSPKPPNSVKLHPPSLHYTNLIFPSSSKPSPFSTSTTALCFKVCSALQEAPSTTETEENKTEQSQTQSTNAKTKLYVYNLPWSLSSSDIKDLFAQCGTVTDVEIIKSPGGKSRGFCFVTMATGDEAMDAVNKFHSQEISGRIIQVEFAKRFKKPSPPRPPGPPPGETRNVIYVSNLAWKARSSHFRDFVTENFKTPVSARVVFDSASGRSAGYGFASFLTKEDADAAISALDGKELMGRPLRLKWSEKKVNEAGSENNEGNDQLKDDADAQVQDDSDAQPEDIAGEAQLEET</sequence>
<name>A0AAN9HUL8_CROPI</name>
<dbReference type="Pfam" id="PF00076">
    <property type="entry name" value="RRM_1"/>
    <property type="match status" value="2"/>
</dbReference>
<accession>A0AAN9HUL8</accession>
<evidence type="ECO:0000313" key="6">
    <source>
        <dbReference type="Proteomes" id="UP001372338"/>
    </source>
</evidence>
<gene>
    <name evidence="5" type="ORF">RIF29_36460</name>
</gene>
<feature type="region of interest" description="Disordered" evidence="3">
    <location>
        <begin position="274"/>
        <end position="317"/>
    </location>
</feature>
<dbReference type="InterPro" id="IPR012677">
    <property type="entry name" value="Nucleotide-bd_a/b_plait_sf"/>
</dbReference>
<dbReference type="SMART" id="SM00360">
    <property type="entry name" value="RRM"/>
    <property type="match status" value="2"/>
</dbReference>